<evidence type="ECO:0000313" key="1">
    <source>
        <dbReference type="EMBL" id="CAK9312872.1"/>
    </source>
</evidence>
<dbReference type="EMBL" id="OZ021745">
    <property type="protein sequence ID" value="CAK9312872.1"/>
    <property type="molecule type" value="Genomic_DNA"/>
</dbReference>
<sequence length="72" mass="8377">MYKYKKEKKEDSQAKAGKQWRSKAGSLYPYLPDKAISRFISILQTPSFLHSSDFLSAFSRRRWLSPIGSFVD</sequence>
<reference evidence="1 2" key="1">
    <citation type="submission" date="2024-03" db="EMBL/GenBank/DDBJ databases">
        <authorList>
            <person name="Gkanogiannis A."/>
            <person name="Becerra Lopez-Lavalle L."/>
        </authorList>
    </citation>
    <scope>NUCLEOTIDE SEQUENCE [LARGE SCALE GENOMIC DNA]</scope>
</reference>
<organism evidence="1 2">
    <name type="scientific">Citrullus colocynthis</name>
    <name type="common">colocynth</name>
    <dbReference type="NCBI Taxonomy" id="252529"/>
    <lineage>
        <taxon>Eukaryota</taxon>
        <taxon>Viridiplantae</taxon>
        <taxon>Streptophyta</taxon>
        <taxon>Embryophyta</taxon>
        <taxon>Tracheophyta</taxon>
        <taxon>Spermatophyta</taxon>
        <taxon>Magnoliopsida</taxon>
        <taxon>eudicotyledons</taxon>
        <taxon>Gunneridae</taxon>
        <taxon>Pentapetalae</taxon>
        <taxon>rosids</taxon>
        <taxon>fabids</taxon>
        <taxon>Cucurbitales</taxon>
        <taxon>Cucurbitaceae</taxon>
        <taxon>Benincaseae</taxon>
        <taxon>Citrullus</taxon>
    </lineage>
</organism>
<accession>A0ABP0XXI9</accession>
<keyword evidence="2" id="KW-1185">Reference proteome</keyword>
<protein>
    <submittedName>
        <fullName evidence="1">Uncharacterized protein</fullName>
    </submittedName>
</protein>
<proteinExistence type="predicted"/>
<dbReference type="Proteomes" id="UP001642487">
    <property type="component" value="Chromosome 11"/>
</dbReference>
<evidence type="ECO:0000313" key="2">
    <source>
        <dbReference type="Proteomes" id="UP001642487"/>
    </source>
</evidence>
<gene>
    <name evidence="1" type="ORF">CITCOLO1_LOCUS4582</name>
</gene>
<name>A0ABP0XXI9_9ROSI</name>